<dbReference type="Proteomes" id="UP000198067">
    <property type="component" value="Chromosome"/>
</dbReference>
<evidence type="ECO:0000313" key="1">
    <source>
        <dbReference type="EMBL" id="ASG88005.1"/>
    </source>
</evidence>
<proteinExistence type="predicted"/>
<protein>
    <submittedName>
        <fullName evidence="1">Uncharacterized protein</fullName>
    </submittedName>
</protein>
<gene>
    <name evidence="1" type="ORF">LFZ47_10590</name>
</gene>
<dbReference type="AlphaFoldDB" id="A0A6C7C5Q7"/>
<evidence type="ECO:0000313" key="2">
    <source>
        <dbReference type="Proteomes" id="UP000198067"/>
    </source>
</evidence>
<sequence length="71" mass="7948">MIAFKKRLCFSQYAFYCETSSPAYAAMERGLMKVAGFLVRGNEWVIGYAIQRGTLPGYPQDCALISLCLDL</sequence>
<organism evidence="1 2">
    <name type="scientific">Salmonella enterica subsp. salamae serovar 55:k:z39 str. 1315K</name>
    <dbReference type="NCBI Taxonomy" id="1243602"/>
    <lineage>
        <taxon>Bacteria</taxon>
        <taxon>Pseudomonadati</taxon>
        <taxon>Pseudomonadota</taxon>
        <taxon>Gammaproteobacteria</taxon>
        <taxon>Enterobacterales</taxon>
        <taxon>Enterobacteriaceae</taxon>
        <taxon>Salmonella</taxon>
    </lineage>
</organism>
<dbReference type="EMBL" id="CP022139">
    <property type="protein sequence ID" value="ASG88005.1"/>
    <property type="molecule type" value="Genomic_DNA"/>
</dbReference>
<name>A0A6C7C5Q7_SALER</name>
<reference evidence="1 2" key="1">
    <citation type="submission" date="2017-06" db="EMBL/GenBank/DDBJ databases">
        <title>Salmonella reference genomes for public health.</title>
        <authorList>
            <person name="Robertson J."/>
            <person name="Yoshida C."/>
            <person name="Gurnik S."/>
            <person name="Nash J."/>
        </authorList>
    </citation>
    <scope>NUCLEOTIDE SEQUENCE [LARGE SCALE GENOMIC DNA]</scope>
    <source>
        <strain evidence="1 2">1315K</strain>
    </source>
</reference>
<accession>A0A6C7C5Q7</accession>